<dbReference type="STRING" id="1215338.A0A059J055"/>
<dbReference type="PANTHER" id="PTHR47634:SF9">
    <property type="entry name" value="PROTEIN KINASE DOMAIN-CONTAINING PROTEIN-RELATED"/>
    <property type="match status" value="1"/>
</dbReference>
<evidence type="ECO:0000259" key="9">
    <source>
        <dbReference type="PROSITE" id="PS50011"/>
    </source>
</evidence>
<dbReference type="Proteomes" id="UP000024533">
    <property type="component" value="Unassembled WGS sequence"/>
</dbReference>
<gene>
    <name evidence="10" type="ORF">H109_06921</name>
</gene>
<reference evidence="10 11" key="1">
    <citation type="submission" date="2014-02" db="EMBL/GenBank/DDBJ databases">
        <title>The Genome Sequence of Trichophyton interdigitale MR816.</title>
        <authorList>
            <consortium name="The Broad Institute Genomics Platform"/>
            <person name="Cuomo C.A."/>
            <person name="White T.C."/>
            <person name="Graser Y."/>
            <person name="Martinez-Rossi N."/>
            <person name="Heitman J."/>
            <person name="Young S.K."/>
            <person name="Zeng Q."/>
            <person name="Gargeya S."/>
            <person name="Abouelleil A."/>
            <person name="Alvarado L."/>
            <person name="Chapman S.B."/>
            <person name="Gainer-Dewar J."/>
            <person name="Goldberg J."/>
            <person name="Griggs A."/>
            <person name="Gujja S."/>
            <person name="Hansen M."/>
            <person name="Howarth C."/>
            <person name="Imamovic A."/>
            <person name="Larimer J."/>
            <person name="Martinez D."/>
            <person name="Murphy C."/>
            <person name="Pearson M.D."/>
            <person name="Persinoti G."/>
            <person name="Poon T."/>
            <person name="Priest M."/>
            <person name="Roberts A.D."/>
            <person name="Saif S."/>
            <person name="Shea T.D."/>
            <person name="Sykes S.N."/>
            <person name="Wortman J."/>
            <person name="Nusbaum C."/>
            <person name="Birren B."/>
        </authorList>
    </citation>
    <scope>NUCLEOTIDE SEQUENCE [LARGE SCALE GENOMIC DNA]</scope>
    <source>
        <strain evidence="10 11">MR816</strain>
    </source>
</reference>
<dbReference type="Pfam" id="PF00069">
    <property type="entry name" value="Pkinase"/>
    <property type="match status" value="1"/>
</dbReference>
<keyword evidence="5 10" id="KW-0418">Kinase</keyword>
<dbReference type="Gene3D" id="3.30.200.20">
    <property type="entry name" value="Phosphorylase Kinase, domain 1"/>
    <property type="match status" value="1"/>
</dbReference>
<evidence type="ECO:0000256" key="2">
    <source>
        <dbReference type="ARBA" id="ARBA00022527"/>
    </source>
</evidence>
<dbReference type="PROSITE" id="PS50011">
    <property type="entry name" value="PROTEIN_KINASE_DOM"/>
    <property type="match status" value="1"/>
</dbReference>
<dbReference type="GO" id="GO:0050684">
    <property type="term" value="P:regulation of mRNA processing"/>
    <property type="evidence" value="ECO:0007669"/>
    <property type="project" value="TreeGrafter"/>
</dbReference>
<dbReference type="EMBL" id="AOKY01000594">
    <property type="protein sequence ID" value="KDB21154.1"/>
    <property type="molecule type" value="Genomic_DNA"/>
</dbReference>
<proteinExistence type="predicted"/>
<dbReference type="HOGENOM" id="CLU_000288_81_2_1"/>
<organism evidence="10 11">
    <name type="scientific">Trichophyton interdigitale (strain MR816)</name>
    <dbReference type="NCBI Taxonomy" id="1215338"/>
    <lineage>
        <taxon>Eukaryota</taxon>
        <taxon>Fungi</taxon>
        <taxon>Dikarya</taxon>
        <taxon>Ascomycota</taxon>
        <taxon>Pezizomycotina</taxon>
        <taxon>Eurotiomycetes</taxon>
        <taxon>Eurotiomycetidae</taxon>
        <taxon>Onygenales</taxon>
        <taxon>Arthrodermataceae</taxon>
        <taxon>Trichophyton</taxon>
    </lineage>
</organism>
<dbReference type="Gene3D" id="1.10.510.10">
    <property type="entry name" value="Transferase(Phosphotransferase) domain 1"/>
    <property type="match status" value="1"/>
</dbReference>
<dbReference type="OMA" id="FPEPWWS"/>
<dbReference type="GO" id="GO:0005737">
    <property type="term" value="C:cytoplasm"/>
    <property type="evidence" value="ECO:0007669"/>
    <property type="project" value="TreeGrafter"/>
</dbReference>
<evidence type="ECO:0000256" key="6">
    <source>
        <dbReference type="ARBA" id="ARBA00022840"/>
    </source>
</evidence>
<evidence type="ECO:0000256" key="7">
    <source>
        <dbReference type="ARBA" id="ARBA00047899"/>
    </source>
</evidence>
<dbReference type="InterPro" id="IPR051334">
    <property type="entry name" value="SRPK"/>
</dbReference>
<dbReference type="AlphaFoldDB" id="A0A059J055"/>
<dbReference type="SUPFAM" id="SSF56112">
    <property type="entry name" value="Protein kinase-like (PK-like)"/>
    <property type="match status" value="1"/>
</dbReference>
<accession>A0A059J055</accession>
<dbReference type="GO" id="GO:0005524">
    <property type="term" value="F:ATP binding"/>
    <property type="evidence" value="ECO:0007669"/>
    <property type="project" value="UniProtKB-KW"/>
</dbReference>
<evidence type="ECO:0000256" key="3">
    <source>
        <dbReference type="ARBA" id="ARBA00022679"/>
    </source>
</evidence>
<protein>
    <recommendedName>
        <fullName evidence="1">non-specific serine/threonine protein kinase</fullName>
        <ecNumber evidence="1">2.7.11.1</ecNumber>
    </recommendedName>
</protein>
<dbReference type="InterPro" id="IPR011009">
    <property type="entry name" value="Kinase-like_dom_sf"/>
</dbReference>
<evidence type="ECO:0000256" key="1">
    <source>
        <dbReference type="ARBA" id="ARBA00012513"/>
    </source>
</evidence>
<evidence type="ECO:0000313" key="11">
    <source>
        <dbReference type="Proteomes" id="UP000024533"/>
    </source>
</evidence>
<dbReference type="GO" id="GO:0005634">
    <property type="term" value="C:nucleus"/>
    <property type="evidence" value="ECO:0007669"/>
    <property type="project" value="TreeGrafter"/>
</dbReference>
<feature type="domain" description="Protein kinase" evidence="9">
    <location>
        <begin position="43"/>
        <end position="403"/>
    </location>
</feature>
<keyword evidence="4" id="KW-0547">Nucleotide-binding</keyword>
<keyword evidence="2" id="KW-0723">Serine/threonine-protein kinase</keyword>
<keyword evidence="6" id="KW-0067">ATP-binding</keyword>
<dbReference type="InterPro" id="IPR000719">
    <property type="entry name" value="Prot_kinase_dom"/>
</dbReference>
<keyword evidence="11" id="KW-1185">Reference proteome</keyword>
<evidence type="ECO:0000313" key="10">
    <source>
        <dbReference type="EMBL" id="KDB21154.1"/>
    </source>
</evidence>
<comment type="caution">
    <text evidence="10">The sequence shown here is derived from an EMBL/GenBank/DDBJ whole genome shotgun (WGS) entry which is preliminary data.</text>
</comment>
<dbReference type="OrthoDB" id="5979581at2759"/>
<sequence>MEESAISYTPKYEYIEGCEQLERYCPGGYHPVKIGDQLCDGRYSIVQLLGHGGCSTVWLASDKRQQKLVAVKIKTADSTDQEEEIMAELRDMPLIRRLQDGFVEQGPNGTHRCLVMEAATCSLRRSKMRSAHELLYLPTARAIIADLVLTVQSLHDRGIVHGDIHGGNILLRLPEDINRIKDATTLYRRFGEPITKPVVRVDRQPLDVGVPTHVHCPIRLSVRSDEIMDSHLPIMLSDFTSSYYPSRTRQIISRTLPHIVPPEAFFIDEHKKDESLSFPSEIWTLACTVFDILGGGGPFSVMGGGILQDQASALGKFPEPWWSQWEERAEFFTDDGASIEFPNSKDSLEDRYDWFVTAARRRYKMEYPDEEEKRAFLQMLGPMLRYVPGERASIRDVVNSEWMQKWALPCMHRRSS</sequence>
<keyword evidence="3" id="KW-0808">Transferase</keyword>
<evidence type="ECO:0000256" key="8">
    <source>
        <dbReference type="ARBA" id="ARBA00048679"/>
    </source>
</evidence>
<evidence type="ECO:0000256" key="5">
    <source>
        <dbReference type="ARBA" id="ARBA00022777"/>
    </source>
</evidence>
<dbReference type="GO" id="GO:0004674">
    <property type="term" value="F:protein serine/threonine kinase activity"/>
    <property type="evidence" value="ECO:0007669"/>
    <property type="project" value="UniProtKB-KW"/>
</dbReference>
<dbReference type="GO" id="GO:0000245">
    <property type="term" value="P:spliceosomal complex assembly"/>
    <property type="evidence" value="ECO:0007669"/>
    <property type="project" value="TreeGrafter"/>
</dbReference>
<evidence type="ECO:0000256" key="4">
    <source>
        <dbReference type="ARBA" id="ARBA00022741"/>
    </source>
</evidence>
<dbReference type="SMART" id="SM00220">
    <property type="entry name" value="S_TKc"/>
    <property type="match status" value="1"/>
</dbReference>
<dbReference type="PANTHER" id="PTHR47634">
    <property type="entry name" value="PROTEIN KINASE DOMAIN-CONTAINING PROTEIN-RELATED"/>
    <property type="match status" value="1"/>
</dbReference>
<comment type="catalytic activity">
    <reaction evidence="7">
        <text>L-threonyl-[protein] + ATP = O-phospho-L-threonyl-[protein] + ADP + H(+)</text>
        <dbReference type="Rhea" id="RHEA:46608"/>
        <dbReference type="Rhea" id="RHEA-COMP:11060"/>
        <dbReference type="Rhea" id="RHEA-COMP:11605"/>
        <dbReference type="ChEBI" id="CHEBI:15378"/>
        <dbReference type="ChEBI" id="CHEBI:30013"/>
        <dbReference type="ChEBI" id="CHEBI:30616"/>
        <dbReference type="ChEBI" id="CHEBI:61977"/>
        <dbReference type="ChEBI" id="CHEBI:456216"/>
        <dbReference type="EC" id="2.7.11.1"/>
    </reaction>
</comment>
<name>A0A059J055_TRIIM</name>
<comment type="catalytic activity">
    <reaction evidence="8">
        <text>L-seryl-[protein] + ATP = O-phospho-L-seryl-[protein] + ADP + H(+)</text>
        <dbReference type="Rhea" id="RHEA:17989"/>
        <dbReference type="Rhea" id="RHEA-COMP:9863"/>
        <dbReference type="Rhea" id="RHEA-COMP:11604"/>
        <dbReference type="ChEBI" id="CHEBI:15378"/>
        <dbReference type="ChEBI" id="CHEBI:29999"/>
        <dbReference type="ChEBI" id="CHEBI:30616"/>
        <dbReference type="ChEBI" id="CHEBI:83421"/>
        <dbReference type="ChEBI" id="CHEBI:456216"/>
        <dbReference type="EC" id="2.7.11.1"/>
    </reaction>
</comment>
<dbReference type="EC" id="2.7.11.1" evidence="1"/>